<organism evidence="2 3">
    <name type="scientific">Candidatus Amesbacteria bacterium GW2011_GWA2_42_12</name>
    <dbReference type="NCBI Taxonomy" id="1618356"/>
    <lineage>
        <taxon>Bacteria</taxon>
        <taxon>Candidatus Amesiibacteriota</taxon>
    </lineage>
</organism>
<comment type="caution">
    <text evidence="2">The sequence shown here is derived from an EMBL/GenBank/DDBJ whole genome shotgun (WGS) entry which is preliminary data.</text>
</comment>
<evidence type="ECO:0000313" key="2">
    <source>
        <dbReference type="EMBL" id="KKS32542.1"/>
    </source>
</evidence>
<dbReference type="STRING" id="1618356.UU93_C0006G0021"/>
<evidence type="ECO:0000313" key="3">
    <source>
        <dbReference type="Proteomes" id="UP000034160"/>
    </source>
</evidence>
<protein>
    <submittedName>
        <fullName evidence="2">Nucleotidyltransferase</fullName>
    </submittedName>
</protein>
<accession>A0A0G0Y746</accession>
<dbReference type="Gene3D" id="3.30.460.10">
    <property type="entry name" value="Beta Polymerase, domain 2"/>
    <property type="match status" value="1"/>
</dbReference>
<dbReference type="Pfam" id="PF18765">
    <property type="entry name" value="Polbeta"/>
    <property type="match status" value="1"/>
</dbReference>
<dbReference type="AlphaFoldDB" id="A0A0G0Y746"/>
<dbReference type="Proteomes" id="UP000034160">
    <property type="component" value="Unassembled WGS sequence"/>
</dbReference>
<keyword evidence="2" id="KW-0808">Transferase</keyword>
<evidence type="ECO:0000259" key="1">
    <source>
        <dbReference type="Pfam" id="PF18765"/>
    </source>
</evidence>
<reference evidence="2 3" key="1">
    <citation type="journal article" date="2015" name="Nature">
        <title>rRNA introns, odd ribosomes, and small enigmatic genomes across a large radiation of phyla.</title>
        <authorList>
            <person name="Brown C.T."/>
            <person name="Hug L.A."/>
            <person name="Thomas B.C."/>
            <person name="Sharon I."/>
            <person name="Castelle C.J."/>
            <person name="Singh A."/>
            <person name="Wilkins M.J."/>
            <person name="Williams K.H."/>
            <person name="Banfield J.F."/>
        </authorList>
    </citation>
    <scope>NUCLEOTIDE SEQUENCE [LARGE SCALE GENOMIC DNA]</scope>
</reference>
<dbReference type="InterPro" id="IPR043519">
    <property type="entry name" value="NT_sf"/>
</dbReference>
<sequence>MVDAQTTSIIRTIIKRYLPNSDYKIFVFGSRVQPQHRKFSDLDIGILGPSKISGETLVRIKTELGDSDIPYLTDVVDFSTVHENFRKRALSNTISL</sequence>
<dbReference type="SUPFAM" id="SSF81301">
    <property type="entry name" value="Nucleotidyltransferase"/>
    <property type="match status" value="1"/>
</dbReference>
<dbReference type="EMBL" id="LCCN01000006">
    <property type="protein sequence ID" value="KKS32542.1"/>
    <property type="molecule type" value="Genomic_DNA"/>
</dbReference>
<name>A0A0G0Y746_9BACT</name>
<dbReference type="InterPro" id="IPR041633">
    <property type="entry name" value="Polbeta"/>
</dbReference>
<dbReference type="CDD" id="cd05403">
    <property type="entry name" value="NT_KNTase_like"/>
    <property type="match status" value="1"/>
</dbReference>
<dbReference type="GO" id="GO:0016740">
    <property type="term" value="F:transferase activity"/>
    <property type="evidence" value="ECO:0007669"/>
    <property type="project" value="UniProtKB-KW"/>
</dbReference>
<feature type="domain" description="Polymerase beta nucleotidyltransferase" evidence="1">
    <location>
        <begin position="24"/>
        <end position="94"/>
    </location>
</feature>
<proteinExistence type="predicted"/>
<gene>
    <name evidence="2" type="ORF">UU93_C0006G0021</name>
</gene>